<protein>
    <submittedName>
        <fullName evidence="1">Uncharacterized protein</fullName>
    </submittedName>
</protein>
<accession>A0AAE0T1K9</accession>
<dbReference type="AlphaFoldDB" id="A0AAE0T1K9"/>
<evidence type="ECO:0000313" key="2">
    <source>
        <dbReference type="Proteomes" id="UP001195483"/>
    </source>
</evidence>
<proteinExistence type="predicted"/>
<reference evidence="1" key="1">
    <citation type="journal article" date="2021" name="Genome Biol. Evol.">
        <title>A High-Quality Reference Genome for a Parasitic Bivalve with Doubly Uniparental Inheritance (Bivalvia: Unionida).</title>
        <authorList>
            <person name="Smith C.H."/>
        </authorList>
    </citation>
    <scope>NUCLEOTIDE SEQUENCE</scope>
    <source>
        <strain evidence="1">CHS0354</strain>
    </source>
</reference>
<dbReference type="EMBL" id="JAEAOA010001671">
    <property type="protein sequence ID" value="KAK3601523.1"/>
    <property type="molecule type" value="Genomic_DNA"/>
</dbReference>
<evidence type="ECO:0000313" key="1">
    <source>
        <dbReference type="EMBL" id="KAK3601523.1"/>
    </source>
</evidence>
<reference evidence="1" key="2">
    <citation type="journal article" date="2021" name="Genome Biol. Evol.">
        <title>Developing a high-quality reference genome for a parasitic bivalve with doubly uniparental inheritance (Bivalvia: Unionida).</title>
        <authorList>
            <person name="Smith C.H."/>
        </authorList>
    </citation>
    <scope>NUCLEOTIDE SEQUENCE</scope>
    <source>
        <strain evidence="1">CHS0354</strain>
        <tissue evidence="1">Mantle</tissue>
    </source>
</reference>
<organism evidence="1 2">
    <name type="scientific">Potamilus streckersoni</name>
    <dbReference type="NCBI Taxonomy" id="2493646"/>
    <lineage>
        <taxon>Eukaryota</taxon>
        <taxon>Metazoa</taxon>
        <taxon>Spiralia</taxon>
        <taxon>Lophotrochozoa</taxon>
        <taxon>Mollusca</taxon>
        <taxon>Bivalvia</taxon>
        <taxon>Autobranchia</taxon>
        <taxon>Heteroconchia</taxon>
        <taxon>Palaeoheterodonta</taxon>
        <taxon>Unionida</taxon>
        <taxon>Unionoidea</taxon>
        <taxon>Unionidae</taxon>
        <taxon>Ambleminae</taxon>
        <taxon>Lampsilini</taxon>
        <taxon>Potamilus</taxon>
    </lineage>
</organism>
<comment type="caution">
    <text evidence="1">The sequence shown here is derived from an EMBL/GenBank/DDBJ whole genome shotgun (WGS) entry which is preliminary data.</text>
</comment>
<name>A0AAE0T1K9_9BIVA</name>
<keyword evidence="2" id="KW-1185">Reference proteome</keyword>
<sequence length="81" mass="9601">MTIPKGKCIYPIFTIAFVIKIIQSTFDNNICFEFMMISSNCHSSHKTNTTIKRIPVVIKFHKLFNKITRQTFSFFRYFIIV</sequence>
<dbReference type="Proteomes" id="UP001195483">
    <property type="component" value="Unassembled WGS sequence"/>
</dbReference>
<gene>
    <name evidence="1" type="ORF">CHS0354_027664</name>
</gene>
<reference evidence="1" key="3">
    <citation type="submission" date="2023-05" db="EMBL/GenBank/DDBJ databases">
        <authorList>
            <person name="Smith C.H."/>
        </authorList>
    </citation>
    <scope>NUCLEOTIDE SEQUENCE</scope>
    <source>
        <strain evidence="1">CHS0354</strain>
        <tissue evidence="1">Mantle</tissue>
    </source>
</reference>